<dbReference type="RefSeq" id="WP_128753038.1">
    <property type="nucleotide sequence ID" value="NZ_CP035282.1"/>
</dbReference>
<evidence type="ECO:0000313" key="3">
    <source>
        <dbReference type="Proteomes" id="UP000287969"/>
    </source>
</evidence>
<sequence length="448" mass="49792">MIPKNAQLFKEILKSYYEGVLDEKIEELTKDEEVDKEILARRISAICGVEVEYGKDFSSQLKEALKNYIQSNKVIVNTHDCVADCVTVNGKTICENACPFNAIIINKETSQAEINERDCVNCGICVDICKRENFIDKIEFIPLQEIIKENKKVIAAVAPAISGQFGPDVSIGQIRSALKAIGFADMVEVAFFADMLTIKEASEFNKFVSEKEDFMLSSCCCPIWIGMIKKKFNELIKYTSPSVSPMIAAGRVIKAIDPECKVVFIGPCIAKKAEAKMEDIKGAIDYVLTFTELKDIFDVLDIHLEKLPEELSTQYSSKGGRIYARVGGVSEAVREALNEMFPDKISLFTSDKASGVPECRKMLSDITEGKISARFLEGMGCIGGCVGGPKAIVPKEEGKKAVDKYGDDSKIKISVYNEIMNQFLNELGIKSLNDFENKEKISIFEREL</sequence>
<dbReference type="SUPFAM" id="SSF54862">
    <property type="entry name" value="4Fe-4S ferredoxins"/>
    <property type="match status" value="1"/>
</dbReference>
<dbReference type="Gene3D" id="3.40.950.10">
    <property type="entry name" value="Fe-only Hydrogenase (Larger Subunit), Chain L, domain 3"/>
    <property type="match status" value="1"/>
</dbReference>
<reference evidence="3" key="1">
    <citation type="submission" date="2019-01" db="EMBL/GenBank/DDBJ databases">
        <title>Draft genomes of a novel of Sporanaerobacter strains.</title>
        <authorList>
            <person name="Ma S."/>
        </authorList>
    </citation>
    <scope>NUCLEOTIDE SEQUENCE [LARGE SCALE GENOMIC DNA]</scope>
    <source>
        <strain evidence="3">NJN-17</strain>
    </source>
</reference>
<feature type="domain" description="4Fe-4S ferredoxin-type" evidence="1">
    <location>
        <begin position="110"/>
        <end position="140"/>
    </location>
</feature>
<dbReference type="SUPFAM" id="SSF53920">
    <property type="entry name" value="Fe-only hydrogenase"/>
    <property type="match status" value="1"/>
</dbReference>
<evidence type="ECO:0000313" key="2">
    <source>
        <dbReference type="EMBL" id="QAT62615.1"/>
    </source>
</evidence>
<accession>A0A410QFB9</accession>
<dbReference type="Pfam" id="PF02906">
    <property type="entry name" value="Fe_hyd_lg_C"/>
    <property type="match status" value="1"/>
</dbReference>
<feature type="domain" description="4Fe-4S ferredoxin-type" evidence="1">
    <location>
        <begin position="72"/>
        <end position="108"/>
    </location>
</feature>
<name>A0A410QFB9_9FIRM</name>
<dbReference type="PANTHER" id="PTHR11615">
    <property type="entry name" value="NITRATE, FORMATE, IRON DEHYDROGENASE"/>
    <property type="match status" value="1"/>
</dbReference>
<protein>
    <submittedName>
        <fullName evidence="2">Iron hydrogenase</fullName>
    </submittedName>
</protein>
<dbReference type="InterPro" id="IPR009016">
    <property type="entry name" value="Fe_hydrogenase"/>
</dbReference>
<dbReference type="InterPro" id="IPR004108">
    <property type="entry name" value="Fe_hydrogenase_lsu_C"/>
</dbReference>
<gene>
    <name evidence="2" type="ORF">EQM13_14090</name>
</gene>
<dbReference type="Proteomes" id="UP000287969">
    <property type="component" value="Chromosome"/>
</dbReference>
<dbReference type="PROSITE" id="PS51379">
    <property type="entry name" value="4FE4S_FER_2"/>
    <property type="match status" value="2"/>
</dbReference>
<proteinExistence type="predicted"/>
<dbReference type="InterPro" id="IPR017896">
    <property type="entry name" value="4Fe4S_Fe-S-bd"/>
</dbReference>
<dbReference type="Gene3D" id="3.30.70.20">
    <property type="match status" value="1"/>
</dbReference>
<dbReference type="InterPro" id="IPR050340">
    <property type="entry name" value="Cytosolic_Fe-S_CAF"/>
</dbReference>
<keyword evidence="3" id="KW-1185">Reference proteome</keyword>
<dbReference type="AlphaFoldDB" id="A0A410QFB9"/>
<evidence type="ECO:0000259" key="1">
    <source>
        <dbReference type="PROSITE" id="PS51379"/>
    </source>
</evidence>
<dbReference type="EMBL" id="CP035282">
    <property type="protein sequence ID" value="QAT62615.1"/>
    <property type="molecule type" value="Genomic_DNA"/>
</dbReference>
<dbReference type="OrthoDB" id="9798098at2"/>
<dbReference type="KEGG" id="spoa:EQM13_14090"/>
<organism evidence="2 3">
    <name type="scientific">Acidilutibacter cellobiosedens</name>
    <dbReference type="NCBI Taxonomy" id="2507161"/>
    <lineage>
        <taxon>Bacteria</taxon>
        <taxon>Bacillati</taxon>
        <taxon>Bacillota</taxon>
        <taxon>Tissierellia</taxon>
        <taxon>Tissierellales</taxon>
        <taxon>Acidilutibacteraceae</taxon>
        <taxon>Acidilutibacter</taxon>
    </lineage>
</organism>